<dbReference type="GeneID" id="43598366"/>
<dbReference type="GO" id="GO:0043386">
    <property type="term" value="P:mycotoxin biosynthetic process"/>
    <property type="evidence" value="ECO:0007669"/>
    <property type="project" value="InterPro"/>
</dbReference>
<dbReference type="Pfam" id="PF11807">
    <property type="entry name" value="UstYa"/>
    <property type="match status" value="1"/>
</dbReference>
<dbReference type="AlphaFoldDB" id="A0A370TRE9"/>
<protein>
    <recommendedName>
        <fullName evidence="7">Tat pathway signal sequence</fullName>
    </recommendedName>
</protein>
<dbReference type="GO" id="GO:0016491">
    <property type="term" value="F:oxidoreductase activity"/>
    <property type="evidence" value="ECO:0007669"/>
    <property type="project" value="UniProtKB-KW"/>
</dbReference>
<organism evidence="5 6">
    <name type="scientific">Venustampulla echinocandica</name>
    <dbReference type="NCBI Taxonomy" id="2656787"/>
    <lineage>
        <taxon>Eukaryota</taxon>
        <taxon>Fungi</taxon>
        <taxon>Dikarya</taxon>
        <taxon>Ascomycota</taxon>
        <taxon>Pezizomycotina</taxon>
        <taxon>Leotiomycetes</taxon>
        <taxon>Helotiales</taxon>
        <taxon>Pleuroascaceae</taxon>
        <taxon>Venustampulla</taxon>
    </lineage>
</organism>
<sequence length="248" mass="27743">MFSFLRSHQHSLSTSLYAPLNHDLPLEKDEVNSQEYSTWRSFVLPFLAGASTSVIVLLFVGVAYNHFILPAAHTSISFVPEIPTTTVMFDKDVRFNGPSKYSDEVWDSMMPDSRGYVIVPEPAKYSLKQGLLTPTGQETFSLSVFHQLHCLGAIRDEFYKDPAVTSQRPLEVQNEVAGHMNHCFDYVRQALKCNADTTLEWDLLDENGGSKGGAGGWGVPHQCRDWDTVVNFAEKHQYQGGKIKIGIA</sequence>
<keyword evidence="6" id="KW-1185">Reference proteome</keyword>
<comment type="pathway">
    <text evidence="1">Mycotoxin biosynthesis.</text>
</comment>
<evidence type="ECO:0000256" key="2">
    <source>
        <dbReference type="ARBA" id="ARBA00023002"/>
    </source>
</evidence>
<dbReference type="PANTHER" id="PTHR33365:SF11">
    <property type="entry name" value="TAT PATHWAY SIGNAL SEQUENCE"/>
    <property type="match status" value="1"/>
</dbReference>
<dbReference type="RefSeq" id="XP_031870740.1">
    <property type="nucleotide sequence ID" value="XM_032014140.1"/>
</dbReference>
<reference evidence="5 6" key="1">
    <citation type="journal article" date="2018" name="IMA Fungus">
        <title>IMA Genome-F 9: Draft genome sequence of Annulohypoxylon stygium, Aspergillus mulundensis, Berkeleyomyces basicola (syn. Thielaviopsis basicola), Ceratocystis smalleyi, two Cercospora beticola strains, Coleophoma cylindrospora, Fusarium fracticaudum, Phialophora cf. hyalina, and Morchella septimelata.</title>
        <authorList>
            <person name="Wingfield B.D."/>
            <person name="Bills G.F."/>
            <person name="Dong Y."/>
            <person name="Huang W."/>
            <person name="Nel W.J."/>
            <person name="Swalarsk-Parry B.S."/>
            <person name="Vaghefi N."/>
            <person name="Wilken P.M."/>
            <person name="An Z."/>
            <person name="de Beer Z.W."/>
            <person name="De Vos L."/>
            <person name="Chen L."/>
            <person name="Duong T.A."/>
            <person name="Gao Y."/>
            <person name="Hammerbacher A."/>
            <person name="Kikkert J.R."/>
            <person name="Li Y."/>
            <person name="Li H."/>
            <person name="Li K."/>
            <person name="Li Q."/>
            <person name="Liu X."/>
            <person name="Ma X."/>
            <person name="Naidoo K."/>
            <person name="Pethybridge S.J."/>
            <person name="Sun J."/>
            <person name="Steenkamp E.T."/>
            <person name="van der Nest M.A."/>
            <person name="van Wyk S."/>
            <person name="Wingfield M.J."/>
            <person name="Xiong C."/>
            <person name="Yue Q."/>
            <person name="Zhang X."/>
        </authorList>
    </citation>
    <scope>NUCLEOTIDE SEQUENCE [LARGE SCALE GENOMIC DNA]</scope>
    <source>
        <strain evidence="5 6">BP 5553</strain>
    </source>
</reference>
<dbReference type="PANTHER" id="PTHR33365">
    <property type="entry name" value="YALI0B05434P"/>
    <property type="match status" value="1"/>
</dbReference>
<comment type="similarity">
    <text evidence="3">Belongs to the ustYa family.</text>
</comment>
<accession>A0A370TRE9</accession>
<evidence type="ECO:0000313" key="6">
    <source>
        <dbReference type="Proteomes" id="UP000254866"/>
    </source>
</evidence>
<dbReference type="OrthoDB" id="3687641at2759"/>
<evidence type="ECO:0000313" key="5">
    <source>
        <dbReference type="EMBL" id="RDL38084.1"/>
    </source>
</evidence>
<keyword evidence="4" id="KW-0812">Transmembrane</keyword>
<evidence type="ECO:0000256" key="3">
    <source>
        <dbReference type="ARBA" id="ARBA00035112"/>
    </source>
</evidence>
<feature type="transmembrane region" description="Helical" evidence="4">
    <location>
        <begin position="42"/>
        <end position="64"/>
    </location>
</feature>
<gene>
    <name evidence="5" type="ORF">BP5553_05517</name>
</gene>
<evidence type="ECO:0000256" key="4">
    <source>
        <dbReference type="SAM" id="Phobius"/>
    </source>
</evidence>
<proteinExistence type="inferred from homology"/>
<dbReference type="STRING" id="2656787.A0A370TRE9"/>
<evidence type="ECO:0000256" key="1">
    <source>
        <dbReference type="ARBA" id="ARBA00004685"/>
    </source>
</evidence>
<dbReference type="EMBL" id="NPIC01000003">
    <property type="protein sequence ID" value="RDL38084.1"/>
    <property type="molecule type" value="Genomic_DNA"/>
</dbReference>
<dbReference type="Proteomes" id="UP000254866">
    <property type="component" value="Unassembled WGS sequence"/>
</dbReference>
<evidence type="ECO:0008006" key="7">
    <source>
        <dbReference type="Google" id="ProtNLM"/>
    </source>
</evidence>
<dbReference type="InterPro" id="IPR021765">
    <property type="entry name" value="UstYa-like"/>
</dbReference>
<keyword evidence="4" id="KW-1133">Transmembrane helix</keyword>
<name>A0A370TRE9_9HELO</name>
<keyword evidence="4" id="KW-0472">Membrane</keyword>
<keyword evidence="2" id="KW-0560">Oxidoreductase</keyword>
<comment type="caution">
    <text evidence="5">The sequence shown here is derived from an EMBL/GenBank/DDBJ whole genome shotgun (WGS) entry which is preliminary data.</text>
</comment>